<evidence type="ECO:0000313" key="2">
    <source>
        <dbReference type="Proteomes" id="UP000178429"/>
    </source>
</evidence>
<accession>A0A1F8C1N3</accession>
<proteinExistence type="predicted"/>
<name>A0A1F8C1N3_9BACT</name>
<reference evidence="1 2" key="1">
    <citation type="journal article" date="2016" name="Nat. Commun.">
        <title>Thousands of microbial genomes shed light on interconnected biogeochemical processes in an aquifer system.</title>
        <authorList>
            <person name="Anantharaman K."/>
            <person name="Brown C.T."/>
            <person name="Hug L.A."/>
            <person name="Sharon I."/>
            <person name="Castelle C.J."/>
            <person name="Probst A.J."/>
            <person name="Thomas B.C."/>
            <person name="Singh A."/>
            <person name="Wilkins M.J."/>
            <person name="Karaoz U."/>
            <person name="Brodie E.L."/>
            <person name="Williams K.H."/>
            <person name="Hubbard S.S."/>
            <person name="Banfield J.F."/>
        </authorList>
    </citation>
    <scope>NUCLEOTIDE SEQUENCE [LARGE SCALE GENOMIC DNA]</scope>
</reference>
<evidence type="ECO:0000313" key="1">
    <source>
        <dbReference type="EMBL" id="OGM70246.1"/>
    </source>
</evidence>
<organism evidence="1 2">
    <name type="scientific">Candidatus Woesebacteria bacterium RIFCSPLOWO2_01_FULL_44_14</name>
    <dbReference type="NCBI Taxonomy" id="1802525"/>
    <lineage>
        <taxon>Bacteria</taxon>
        <taxon>Candidatus Woeseibacteriota</taxon>
    </lineage>
</organism>
<gene>
    <name evidence="1" type="ORF">A2975_04200</name>
</gene>
<dbReference type="EMBL" id="MGHL01000006">
    <property type="protein sequence ID" value="OGM70246.1"/>
    <property type="molecule type" value="Genomic_DNA"/>
</dbReference>
<dbReference type="Proteomes" id="UP000178429">
    <property type="component" value="Unassembled WGS sequence"/>
</dbReference>
<dbReference type="STRING" id="1802525.A2975_04200"/>
<protein>
    <submittedName>
        <fullName evidence="1">Uncharacterized protein</fullName>
    </submittedName>
</protein>
<dbReference type="AlphaFoldDB" id="A0A1F8C1N3"/>
<comment type="caution">
    <text evidence="1">The sequence shown here is derived from an EMBL/GenBank/DDBJ whole genome shotgun (WGS) entry which is preliminary data.</text>
</comment>
<sequence>MSKIFYDSLLDLSDVEKHISKVAQTQEEKEELWQIVDELIHHKIVGCILDNLHSDHHEEFLDKFHLNPYDESIIQYLNEKIDSDAGQLIRDQVKVINSLLLS</sequence>